<protein>
    <submittedName>
        <fullName evidence="1">DUF899 domain-containing protein</fullName>
    </submittedName>
</protein>
<sequence>MSTLTSTDALSPVVTPQEWAAAAAELRAAEKEHMRAGDALAARRRRMPMVEFGAYEFTGADGPATLLDLFEGRSQLVVYQFMPGPPWCEGCCMFTDQISELAHLHARDTTMVNVSLSSYADLAALRERMGWQMPFYSCAGTDFTTDCADGFGLSVFLRHGDRVFRTYFTNGRGVEAVGTVWSILDRTPLGRQETWEDTPAGRPQTPPYDWWRLHDEY</sequence>
<proteinExistence type="predicted"/>
<dbReference type="EMBL" id="BAAAHP010000056">
    <property type="protein sequence ID" value="GAA0932169.1"/>
    <property type="molecule type" value="Genomic_DNA"/>
</dbReference>
<evidence type="ECO:0000313" key="2">
    <source>
        <dbReference type="Proteomes" id="UP001499967"/>
    </source>
</evidence>
<comment type="caution">
    <text evidence="1">The sequence shown here is derived from an EMBL/GenBank/DDBJ whole genome shotgun (WGS) entry which is preliminary data.</text>
</comment>
<dbReference type="SUPFAM" id="SSF52833">
    <property type="entry name" value="Thioredoxin-like"/>
    <property type="match status" value="1"/>
</dbReference>
<keyword evidence="2" id="KW-1185">Reference proteome</keyword>
<dbReference type="Pfam" id="PF05988">
    <property type="entry name" value="DUF899"/>
    <property type="match status" value="1"/>
</dbReference>
<accession>A0ABP4A6E5</accession>
<dbReference type="InterPro" id="IPR036249">
    <property type="entry name" value="Thioredoxin-like_sf"/>
</dbReference>
<reference evidence="2" key="1">
    <citation type="journal article" date="2019" name="Int. J. Syst. Evol. Microbiol.">
        <title>The Global Catalogue of Microorganisms (GCM) 10K type strain sequencing project: providing services to taxonomists for standard genome sequencing and annotation.</title>
        <authorList>
            <consortium name="The Broad Institute Genomics Platform"/>
            <consortium name="The Broad Institute Genome Sequencing Center for Infectious Disease"/>
            <person name="Wu L."/>
            <person name="Ma J."/>
        </authorList>
    </citation>
    <scope>NUCLEOTIDE SEQUENCE [LARGE SCALE GENOMIC DNA]</scope>
    <source>
        <strain evidence="2">JCM 11117</strain>
    </source>
</reference>
<name>A0ABP4A6E5_9PSEU</name>
<gene>
    <name evidence="1" type="ORF">GCM10009559_20940</name>
</gene>
<dbReference type="RefSeq" id="WP_343941103.1">
    <property type="nucleotide sequence ID" value="NZ_BAAAHP010000056.1"/>
</dbReference>
<dbReference type="InterPro" id="IPR010296">
    <property type="entry name" value="DUF899_thioredox"/>
</dbReference>
<dbReference type="Proteomes" id="UP001499967">
    <property type="component" value="Unassembled WGS sequence"/>
</dbReference>
<evidence type="ECO:0000313" key="1">
    <source>
        <dbReference type="EMBL" id="GAA0932169.1"/>
    </source>
</evidence>
<organism evidence="1 2">
    <name type="scientific">Pseudonocardia zijingensis</name>
    <dbReference type="NCBI Taxonomy" id="153376"/>
    <lineage>
        <taxon>Bacteria</taxon>
        <taxon>Bacillati</taxon>
        <taxon>Actinomycetota</taxon>
        <taxon>Actinomycetes</taxon>
        <taxon>Pseudonocardiales</taxon>
        <taxon>Pseudonocardiaceae</taxon>
        <taxon>Pseudonocardia</taxon>
    </lineage>
</organism>